<proteinExistence type="predicted"/>
<dbReference type="AlphaFoldDB" id="A0A0N4U162"/>
<evidence type="ECO:0000313" key="2">
    <source>
        <dbReference type="Proteomes" id="UP000038040"/>
    </source>
</evidence>
<sequence length="82" mass="9155">LNLIVFQLRNCNMYLQNIDESSTTKSKRKIQAAVEKKYGGIVNVICSESEFEFVISSTLYCDGGKGSIACIVFHLPLHKSKP</sequence>
<organism evidence="2 3">
    <name type="scientific">Dracunculus medinensis</name>
    <name type="common">Guinea worm</name>
    <dbReference type="NCBI Taxonomy" id="318479"/>
    <lineage>
        <taxon>Eukaryota</taxon>
        <taxon>Metazoa</taxon>
        <taxon>Ecdysozoa</taxon>
        <taxon>Nematoda</taxon>
        <taxon>Chromadorea</taxon>
        <taxon>Rhabditida</taxon>
        <taxon>Spirurina</taxon>
        <taxon>Dracunculoidea</taxon>
        <taxon>Dracunculidae</taxon>
        <taxon>Dracunculus</taxon>
    </lineage>
</organism>
<name>A0A0N4U162_DRAME</name>
<protein>
    <submittedName>
        <fullName evidence="3">Ground-like domain-containing protein</fullName>
    </submittedName>
</protein>
<dbReference type="WBParaSite" id="DME_0000032401-mRNA-1">
    <property type="protein sequence ID" value="DME_0000032401-mRNA-1"/>
    <property type="gene ID" value="DME_0000032401"/>
</dbReference>
<evidence type="ECO:0000313" key="3">
    <source>
        <dbReference type="WBParaSite" id="DME_0000032401-mRNA-1"/>
    </source>
</evidence>
<evidence type="ECO:0000259" key="1">
    <source>
        <dbReference type="Pfam" id="PF04155"/>
    </source>
</evidence>
<dbReference type="Proteomes" id="UP000038040">
    <property type="component" value="Unplaced"/>
</dbReference>
<dbReference type="Pfam" id="PF04155">
    <property type="entry name" value="Ground-like"/>
    <property type="match status" value="1"/>
</dbReference>
<feature type="domain" description="Ground-like" evidence="1">
    <location>
        <begin position="16"/>
        <end position="73"/>
    </location>
</feature>
<accession>A0A0N4U162</accession>
<reference evidence="3" key="1">
    <citation type="submission" date="2017-02" db="UniProtKB">
        <authorList>
            <consortium name="WormBaseParasite"/>
        </authorList>
    </citation>
    <scope>IDENTIFICATION</scope>
</reference>
<dbReference type="InterPro" id="IPR007284">
    <property type="entry name" value="Ground-like_dom"/>
</dbReference>